<name>A0ABP2QYZ0_STRRT</name>
<dbReference type="InterPro" id="IPR029063">
    <property type="entry name" value="SAM-dependent_MTases_sf"/>
</dbReference>
<dbReference type="Gene3D" id="3.40.50.150">
    <property type="entry name" value="Vaccinia Virus protein VP39"/>
    <property type="match status" value="1"/>
</dbReference>
<dbReference type="EMBL" id="AJTZ01000005">
    <property type="protein sequence ID" value="EJN94270.1"/>
    <property type="molecule type" value="Genomic_DNA"/>
</dbReference>
<dbReference type="Proteomes" id="UP000007815">
    <property type="component" value="Unassembled WGS sequence"/>
</dbReference>
<dbReference type="PANTHER" id="PTHR43591:SF24">
    <property type="entry name" value="2-METHOXY-6-POLYPRENYL-1,4-BENZOQUINOL METHYLASE, MITOCHONDRIAL"/>
    <property type="match status" value="1"/>
</dbReference>
<gene>
    <name evidence="2" type="ORF">SRA_07031</name>
</gene>
<evidence type="ECO:0000259" key="1">
    <source>
        <dbReference type="Pfam" id="PF08241"/>
    </source>
</evidence>
<keyword evidence="3" id="KW-1185">Reference proteome</keyword>
<proteinExistence type="predicted"/>
<feature type="domain" description="Methyltransferase type 11" evidence="1">
    <location>
        <begin position="65"/>
        <end position="160"/>
    </location>
</feature>
<dbReference type="SUPFAM" id="SSF53335">
    <property type="entry name" value="S-adenosyl-L-methionine-dependent methyltransferases"/>
    <property type="match status" value="1"/>
</dbReference>
<comment type="caution">
    <text evidence="2">The sequence shown here is derived from an EMBL/GenBank/DDBJ whole genome shotgun (WGS) entry which is preliminary data.</text>
</comment>
<dbReference type="PANTHER" id="PTHR43591">
    <property type="entry name" value="METHYLTRANSFERASE"/>
    <property type="match status" value="1"/>
</dbReference>
<dbReference type="RefSeq" id="WP_003089071.1">
    <property type="nucleotide sequence ID" value="NZ_AJTZ01000005.1"/>
</dbReference>
<accession>A0ABP2QYZ0</accession>
<dbReference type="CDD" id="cd02440">
    <property type="entry name" value="AdoMet_MTases"/>
    <property type="match status" value="1"/>
</dbReference>
<dbReference type="InterPro" id="IPR013216">
    <property type="entry name" value="Methyltransf_11"/>
</dbReference>
<protein>
    <recommendedName>
        <fullName evidence="1">Methyltransferase type 11 domain-containing protein</fullName>
    </recommendedName>
</protein>
<evidence type="ECO:0000313" key="2">
    <source>
        <dbReference type="EMBL" id="EJN94270.1"/>
    </source>
</evidence>
<evidence type="ECO:0000313" key="3">
    <source>
        <dbReference type="Proteomes" id="UP000007815"/>
    </source>
</evidence>
<organism evidence="2 3">
    <name type="scientific">Streptococcus ratti FA-1 = DSM 20564</name>
    <dbReference type="NCBI Taxonomy" id="699248"/>
    <lineage>
        <taxon>Bacteria</taxon>
        <taxon>Bacillati</taxon>
        <taxon>Bacillota</taxon>
        <taxon>Bacilli</taxon>
        <taxon>Lactobacillales</taxon>
        <taxon>Streptococcaceae</taxon>
        <taxon>Streptococcus</taxon>
    </lineage>
</organism>
<reference evidence="2 3" key="1">
    <citation type="submission" date="2009-12" db="EMBL/GenBank/DDBJ databases">
        <authorList>
            <person name="Lefebure T."/>
            <person name="Cornejo O.E."/>
            <person name="Pavinski Bitar P.D."/>
            <person name="Lang P."/>
            <person name="Stanhope M.J."/>
        </authorList>
    </citation>
    <scope>NUCLEOTIDE SEQUENCE [LARGE SCALE GENOMIC DNA]</scope>
    <source>
        <strain evidence="2 3">FA-1</strain>
    </source>
</reference>
<dbReference type="Pfam" id="PF08241">
    <property type="entry name" value="Methyltransf_11"/>
    <property type="match status" value="1"/>
</dbReference>
<sequence>MIRVLAVFVVLAVSFYILLKYLVSQSKHPSGFIGRSMMKIWNKAYLPMAQWALSVLPQKSYGHILDIGVGNGASTAYLHQLFPQSQIKGIDISAEAISQAQQGYQLEGVTFDVMDVSQLSYPDGRFELVCAFQTHFHWPDLQQALSEIKRVLADDGRFIIACEQSKVTYYLPDLKDNKEFANYLDKMGLRLLDCQKQAAWLCYVIAKQ</sequence>